<gene>
    <name evidence="1" type="ORF">C2G38_2206534</name>
</gene>
<dbReference type="OrthoDB" id="2441470at2759"/>
<dbReference type="EMBL" id="QKWP01001269">
    <property type="protein sequence ID" value="RIB10284.1"/>
    <property type="molecule type" value="Genomic_DNA"/>
</dbReference>
<reference evidence="1 2" key="1">
    <citation type="submission" date="2018-06" db="EMBL/GenBank/DDBJ databases">
        <title>Comparative genomics reveals the genomic features of Rhizophagus irregularis, R. cerebriforme, R. diaphanum and Gigaspora rosea, and their symbiotic lifestyle signature.</title>
        <authorList>
            <person name="Morin E."/>
            <person name="San Clemente H."/>
            <person name="Chen E.C.H."/>
            <person name="De La Providencia I."/>
            <person name="Hainaut M."/>
            <person name="Kuo A."/>
            <person name="Kohler A."/>
            <person name="Murat C."/>
            <person name="Tang N."/>
            <person name="Roy S."/>
            <person name="Loubradou J."/>
            <person name="Henrissat B."/>
            <person name="Grigoriev I.V."/>
            <person name="Corradi N."/>
            <person name="Roux C."/>
            <person name="Martin F.M."/>
        </authorList>
    </citation>
    <scope>NUCLEOTIDE SEQUENCE [LARGE SCALE GENOMIC DNA]</scope>
    <source>
        <strain evidence="1 2">DAOM 194757</strain>
    </source>
</reference>
<dbReference type="GO" id="GO:0003676">
    <property type="term" value="F:nucleic acid binding"/>
    <property type="evidence" value="ECO:0007669"/>
    <property type="project" value="InterPro"/>
</dbReference>
<evidence type="ECO:0000313" key="1">
    <source>
        <dbReference type="EMBL" id="RIB10284.1"/>
    </source>
</evidence>
<dbReference type="AlphaFoldDB" id="A0A397UJH6"/>
<proteinExistence type="predicted"/>
<dbReference type="Gene3D" id="3.30.420.10">
    <property type="entry name" value="Ribonuclease H-like superfamily/Ribonuclease H"/>
    <property type="match status" value="1"/>
</dbReference>
<name>A0A397UJH6_9GLOM</name>
<comment type="caution">
    <text evidence="1">The sequence shown here is derived from an EMBL/GenBank/DDBJ whole genome shotgun (WGS) entry which is preliminary data.</text>
</comment>
<dbReference type="InterPro" id="IPR036397">
    <property type="entry name" value="RNaseH_sf"/>
</dbReference>
<protein>
    <recommendedName>
        <fullName evidence="3">Integrase zinc-binding domain-containing protein</fullName>
    </recommendedName>
</protein>
<evidence type="ECO:0008006" key="3">
    <source>
        <dbReference type="Google" id="ProtNLM"/>
    </source>
</evidence>
<organism evidence="1 2">
    <name type="scientific">Gigaspora rosea</name>
    <dbReference type="NCBI Taxonomy" id="44941"/>
    <lineage>
        <taxon>Eukaryota</taxon>
        <taxon>Fungi</taxon>
        <taxon>Fungi incertae sedis</taxon>
        <taxon>Mucoromycota</taxon>
        <taxon>Glomeromycotina</taxon>
        <taxon>Glomeromycetes</taxon>
        <taxon>Diversisporales</taxon>
        <taxon>Gigasporaceae</taxon>
        <taxon>Gigaspora</taxon>
    </lineage>
</organism>
<evidence type="ECO:0000313" key="2">
    <source>
        <dbReference type="Proteomes" id="UP000266673"/>
    </source>
</evidence>
<sequence>MASNNSMAFSFLSLEAFKKIITNYMNNRKNERHIMNHLKYNHCIKLLRNPNSNHENANFKHWALNSFRLIKVGAIEELNIKSDDNNRGTQVCPIEDFYTIICQAHQDTEHGGQEKTWLNIWQRYCFIPQTIVENAIRQYKVCITQCATKRMPAIKPIIAEKFLAHVQTKLGSWMEETKRTDWSIGLPFVIWAMNNQVCNVTKSTPYELVFGQQPQADSQMISMLHCQNIVHEEDIPLENRSASINNYEHSLIEEYTDAISQRDKKEKWCASDSNLNNDNDNYNDYYNNNVSLYQYNSIDLENNYADNLLDETFQDYKLYDVLSQTDTILEGLAQESTDSLFEESQQTSCSYTLIEDSDYESFMPIDNQSYSSRSSVDNHKLLRDKALQQKSRKRCQITEVIWQSDHNDMVKIRIPDIDKLKLDRRSLPSNELEPLGTNEYPVLDIIPLGTFVSLRNAAAQQNLTRPI</sequence>
<keyword evidence="2" id="KW-1185">Reference proteome</keyword>
<dbReference type="STRING" id="44941.A0A397UJH6"/>
<accession>A0A397UJH6</accession>
<dbReference type="Proteomes" id="UP000266673">
    <property type="component" value="Unassembled WGS sequence"/>
</dbReference>